<reference evidence="1" key="2">
    <citation type="submission" date="2020-11" db="EMBL/GenBank/DDBJ databases">
        <authorList>
            <person name="McCartney M.A."/>
            <person name="Auch B."/>
            <person name="Kono T."/>
            <person name="Mallez S."/>
            <person name="Becker A."/>
            <person name="Gohl D.M."/>
            <person name="Silverstein K.A.T."/>
            <person name="Koren S."/>
            <person name="Bechman K.B."/>
            <person name="Herman A."/>
            <person name="Abrahante J.E."/>
            <person name="Garbe J."/>
        </authorList>
    </citation>
    <scope>NUCLEOTIDE SEQUENCE</scope>
    <source>
        <strain evidence="1">Duluth1</strain>
        <tissue evidence="1">Whole animal</tissue>
    </source>
</reference>
<keyword evidence="2" id="KW-1185">Reference proteome</keyword>
<accession>A0A9D4KHX9</accession>
<comment type="caution">
    <text evidence="1">The sequence shown here is derived from an EMBL/GenBank/DDBJ whole genome shotgun (WGS) entry which is preliminary data.</text>
</comment>
<dbReference type="Proteomes" id="UP000828390">
    <property type="component" value="Unassembled WGS sequence"/>
</dbReference>
<evidence type="ECO:0000313" key="2">
    <source>
        <dbReference type="Proteomes" id="UP000828390"/>
    </source>
</evidence>
<dbReference type="AlphaFoldDB" id="A0A9D4KHX9"/>
<evidence type="ECO:0000313" key="1">
    <source>
        <dbReference type="EMBL" id="KAH3839991.1"/>
    </source>
</evidence>
<dbReference type="EMBL" id="JAIWYP010000004">
    <property type="protein sequence ID" value="KAH3839991.1"/>
    <property type="molecule type" value="Genomic_DNA"/>
</dbReference>
<name>A0A9D4KHX9_DREPO</name>
<gene>
    <name evidence="1" type="ORF">DPMN_113432</name>
</gene>
<reference evidence="1" key="1">
    <citation type="journal article" date="2019" name="bioRxiv">
        <title>The Genome of the Zebra Mussel, Dreissena polymorpha: A Resource for Invasive Species Research.</title>
        <authorList>
            <person name="McCartney M.A."/>
            <person name="Auch B."/>
            <person name="Kono T."/>
            <person name="Mallez S."/>
            <person name="Zhang Y."/>
            <person name="Obille A."/>
            <person name="Becker A."/>
            <person name="Abrahante J.E."/>
            <person name="Garbe J."/>
            <person name="Badalamenti J.P."/>
            <person name="Herman A."/>
            <person name="Mangelson H."/>
            <person name="Liachko I."/>
            <person name="Sullivan S."/>
            <person name="Sone E.D."/>
            <person name="Koren S."/>
            <person name="Silverstein K.A.T."/>
            <person name="Beckman K.B."/>
            <person name="Gohl D.M."/>
        </authorList>
    </citation>
    <scope>NUCLEOTIDE SEQUENCE</scope>
    <source>
        <strain evidence="1">Duluth1</strain>
        <tissue evidence="1">Whole animal</tissue>
    </source>
</reference>
<sequence length="52" mass="5678">MPGLAWRSCSTLAFASRGPESKSLVWCGAVVAFWLLLQEDLGPKPWSGVGQW</sequence>
<proteinExistence type="predicted"/>
<protein>
    <submittedName>
        <fullName evidence="1">Uncharacterized protein</fullName>
    </submittedName>
</protein>
<organism evidence="1 2">
    <name type="scientific">Dreissena polymorpha</name>
    <name type="common">Zebra mussel</name>
    <name type="synonym">Mytilus polymorpha</name>
    <dbReference type="NCBI Taxonomy" id="45954"/>
    <lineage>
        <taxon>Eukaryota</taxon>
        <taxon>Metazoa</taxon>
        <taxon>Spiralia</taxon>
        <taxon>Lophotrochozoa</taxon>
        <taxon>Mollusca</taxon>
        <taxon>Bivalvia</taxon>
        <taxon>Autobranchia</taxon>
        <taxon>Heteroconchia</taxon>
        <taxon>Euheterodonta</taxon>
        <taxon>Imparidentia</taxon>
        <taxon>Neoheterodontei</taxon>
        <taxon>Myida</taxon>
        <taxon>Dreissenoidea</taxon>
        <taxon>Dreissenidae</taxon>
        <taxon>Dreissena</taxon>
    </lineage>
</organism>